<dbReference type="PIRSF" id="PIRSF006615">
    <property type="entry name" value="Zn_crbxpep_Taq"/>
    <property type="match status" value="1"/>
</dbReference>
<dbReference type="Proteomes" id="UP000054016">
    <property type="component" value="Unassembled WGS sequence"/>
</dbReference>
<keyword evidence="1" id="KW-0645">Protease</keyword>
<dbReference type="GO" id="GO:0046872">
    <property type="term" value="F:metal ion binding"/>
    <property type="evidence" value="ECO:0007669"/>
    <property type="project" value="UniProtKB-KW"/>
</dbReference>
<dbReference type="Pfam" id="PF02074">
    <property type="entry name" value="Peptidase_M32"/>
    <property type="match status" value="1"/>
</dbReference>
<keyword evidence="1" id="KW-0121">Carboxypeptidase</keyword>
<comment type="similarity">
    <text evidence="1">Belongs to the peptidase M32 family.</text>
</comment>
<dbReference type="PRINTS" id="PR00998">
    <property type="entry name" value="CRBOXYPTASET"/>
</dbReference>
<evidence type="ECO:0000313" key="4">
    <source>
        <dbReference type="EMBL" id="KON32377.1"/>
    </source>
</evidence>
<dbReference type="InterPro" id="IPR001333">
    <property type="entry name" value="Peptidase_M32_Taq"/>
</dbReference>
<dbReference type="SUPFAM" id="SSF55486">
    <property type="entry name" value="Metalloproteases ('zincins'), catalytic domain"/>
    <property type="match status" value="1"/>
</dbReference>
<name>A0A0M0BUT2_9ARCH</name>
<comment type="cofactor">
    <cofactor evidence="2">
        <name>Zn(2+)</name>
        <dbReference type="ChEBI" id="CHEBI:29105"/>
    </cofactor>
    <text evidence="2">Binds 1 zinc ion per subunit.</text>
</comment>
<organism evidence="4 5">
    <name type="scientific">miscellaneous Crenarchaeota group-1 archaeon SG8-32-3</name>
    <dbReference type="NCBI Taxonomy" id="1685125"/>
    <lineage>
        <taxon>Archaea</taxon>
        <taxon>Candidatus Bathyarchaeota</taxon>
        <taxon>MCG-1</taxon>
    </lineage>
</organism>
<protein>
    <recommendedName>
        <fullName evidence="1">Metal-dependent carboxypeptidase</fullName>
        <ecNumber evidence="1">3.4.17.19</ecNumber>
    </recommendedName>
</protein>
<dbReference type="EMBL" id="LFWV01000003">
    <property type="protein sequence ID" value="KON32377.1"/>
    <property type="molecule type" value="Genomic_DNA"/>
</dbReference>
<keyword evidence="1" id="KW-0378">Hydrolase</keyword>
<dbReference type="PATRIC" id="fig|1685125.3.peg.36"/>
<feature type="binding site" evidence="2">
    <location>
        <position position="305"/>
    </location>
    <ligand>
        <name>Zn(2+)</name>
        <dbReference type="ChEBI" id="CHEBI:29105"/>
        <note>catalytic</note>
    </ligand>
</feature>
<dbReference type="GO" id="GO:0004181">
    <property type="term" value="F:metallocarboxypeptidase activity"/>
    <property type="evidence" value="ECO:0007669"/>
    <property type="project" value="UniProtKB-UniRule"/>
</dbReference>
<dbReference type="PANTHER" id="PTHR34217">
    <property type="entry name" value="METAL-DEPENDENT CARBOXYPEPTIDASE"/>
    <property type="match status" value="1"/>
</dbReference>
<sequence length="511" mass="58491">MTSEIRSAYKKLLARTKDLILLSSAQSIINWDMETKMPPKAVDQRSQQLALLSRITYKMSTAPEIGKLLNTILTSPQHDTLSEVEKRNIYLIKKSYDEQTALPEKLVVETVKQRAITVNTWKKAKKQKNFRILKPELEKLVALNKQAAKILMQVKKTNTPYDALLDSYESKMTANTIAITFNDLRQGLTALLEKIQNSYDQPDTSILQIRIPVEKQRKIAQELTQTLGYDTASPVAGGRIDETEHPFTSGYYDDVRVTTHYHPDNYASAIFSVLHETGHAIYEQNLNPDWKYQPAGSPCSFGTHESQSRLYENIIGRSEEFWAHMLPKLKQISAPALAEVSLSQFVHALNKVQPLKIRIEADEVTYNLHVIIRFQIEKDLFADKIKVNELPEIWNQKYKKQLGVNVEDDSEGVMQDTHWASGLYGYFPTYTLGNIYSGQLLAALAKDIPDWRSQLAQGNLEDIRVWLNKNVHCQGALHDPAELMKRVTGRELDAEPYLKYLREKYGRLYGF</sequence>
<evidence type="ECO:0000256" key="2">
    <source>
        <dbReference type="PIRSR" id="PIRSR006615-1"/>
    </source>
</evidence>
<feature type="binding site" evidence="2">
    <location>
        <position position="279"/>
    </location>
    <ligand>
        <name>Zn(2+)</name>
        <dbReference type="ChEBI" id="CHEBI:29105"/>
        <note>catalytic</note>
    </ligand>
</feature>
<feature type="active site" description="Proton donor/acceptor" evidence="3">
    <location>
        <position position="276"/>
    </location>
</feature>
<proteinExistence type="inferred from homology"/>
<keyword evidence="2" id="KW-0862">Zinc</keyword>
<dbReference type="GO" id="GO:0006508">
    <property type="term" value="P:proteolysis"/>
    <property type="evidence" value="ECO:0007669"/>
    <property type="project" value="UniProtKB-UniRule"/>
</dbReference>
<dbReference type="EC" id="3.4.17.19" evidence="1"/>
<reference evidence="5" key="1">
    <citation type="submission" date="2015-06" db="EMBL/GenBank/DDBJ databases">
        <title>New insights into the roles of widespread benthic archaea in carbon and nitrogen cycling.</title>
        <authorList>
            <person name="Lazar C.S."/>
            <person name="Baker B.J."/>
            <person name="Seitz K.W."/>
            <person name="Hyde A.S."/>
            <person name="Dick G.J."/>
            <person name="Hinrichs K.-U."/>
            <person name="Teske A.P."/>
        </authorList>
    </citation>
    <scope>NUCLEOTIDE SEQUENCE [LARGE SCALE GENOMIC DNA]</scope>
</reference>
<keyword evidence="1 2" id="KW-0479">Metal-binding</keyword>
<dbReference type="CDD" id="cd06460">
    <property type="entry name" value="M32_Taq"/>
    <property type="match status" value="1"/>
</dbReference>
<dbReference type="AlphaFoldDB" id="A0A0M0BUT2"/>
<dbReference type="PANTHER" id="PTHR34217:SF1">
    <property type="entry name" value="CARBOXYPEPTIDASE 1"/>
    <property type="match status" value="1"/>
</dbReference>
<comment type="function">
    <text evidence="1">Broad specificity carboxypetidase that releases amino acids sequentially from the C-terminus, including neutral, aromatic, polar and basic residues.</text>
</comment>
<dbReference type="PROSITE" id="PS52034">
    <property type="entry name" value="PEPTIDASE_M32"/>
    <property type="match status" value="1"/>
</dbReference>
<dbReference type="Gene3D" id="1.10.1370.30">
    <property type="match status" value="1"/>
</dbReference>
<feature type="binding site" evidence="2">
    <location>
        <position position="275"/>
    </location>
    <ligand>
        <name>Zn(2+)</name>
        <dbReference type="ChEBI" id="CHEBI:29105"/>
        <note>catalytic</note>
    </ligand>
</feature>
<accession>A0A0M0BUT2</accession>
<evidence type="ECO:0000313" key="5">
    <source>
        <dbReference type="Proteomes" id="UP000054016"/>
    </source>
</evidence>
<evidence type="ECO:0000256" key="1">
    <source>
        <dbReference type="PIRNR" id="PIRNR006615"/>
    </source>
</evidence>
<gene>
    <name evidence="4" type="ORF">AC478_00340</name>
</gene>
<comment type="catalytic activity">
    <reaction evidence="1">
        <text>Release of a C-terminal amino acid with broad specificity, except for -Pro.</text>
        <dbReference type="EC" id="3.4.17.19"/>
    </reaction>
</comment>
<comment type="caution">
    <text evidence="4">The sequence shown here is derived from an EMBL/GenBank/DDBJ whole genome shotgun (WGS) entry which is preliminary data.</text>
</comment>
<keyword evidence="1" id="KW-0482">Metalloprotease</keyword>
<evidence type="ECO:0000256" key="3">
    <source>
        <dbReference type="PIRSR" id="PIRSR006615-2"/>
    </source>
</evidence>